<keyword evidence="3" id="KW-0804">Transcription</keyword>
<dbReference type="InterPro" id="IPR011663">
    <property type="entry name" value="UTRA"/>
</dbReference>
<evidence type="ECO:0000256" key="3">
    <source>
        <dbReference type="ARBA" id="ARBA00023163"/>
    </source>
</evidence>
<dbReference type="InterPro" id="IPR000524">
    <property type="entry name" value="Tscrpt_reg_HTH_GntR"/>
</dbReference>
<dbReference type="InterPro" id="IPR050679">
    <property type="entry name" value="Bact_HTH_transcr_reg"/>
</dbReference>
<dbReference type="SMART" id="SM00345">
    <property type="entry name" value="HTH_GNTR"/>
    <property type="match status" value="1"/>
</dbReference>
<dbReference type="InterPro" id="IPR036390">
    <property type="entry name" value="WH_DNA-bd_sf"/>
</dbReference>
<reference evidence="5" key="1">
    <citation type="submission" date="2021-02" db="EMBL/GenBank/DDBJ databases">
        <title>Skermanella TT6 skin isolate.</title>
        <authorList>
            <person name="Lee K."/>
            <person name="Ganzorig M."/>
        </authorList>
    </citation>
    <scope>NUCLEOTIDE SEQUENCE</scope>
    <source>
        <strain evidence="5">TT6</strain>
    </source>
</reference>
<dbReference type="EMBL" id="CP067420">
    <property type="protein sequence ID" value="QQP89786.1"/>
    <property type="molecule type" value="Genomic_DNA"/>
</dbReference>
<feature type="domain" description="HTH gntR-type" evidence="4">
    <location>
        <begin position="9"/>
        <end position="77"/>
    </location>
</feature>
<dbReference type="Pfam" id="PF00392">
    <property type="entry name" value="GntR"/>
    <property type="match status" value="1"/>
</dbReference>
<organism evidence="5 6">
    <name type="scientific">Skermanella cutis</name>
    <dbReference type="NCBI Taxonomy" id="2775420"/>
    <lineage>
        <taxon>Bacteria</taxon>
        <taxon>Pseudomonadati</taxon>
        <taxon>Pseudomonadota</taxon>
        <taxon>Alphaproteobacteria</taxon>
        <taxon>Rhodospirillales</taxon>
        <taxon>Azospirillaceae</taxon>
        <taxon>Skermanella</taxon>
    </lineage>
</organism>
<dbReference type="RefSeq" id="WP_201076455.1">
    <property type="nucleotide sequence ID" value="NZ_CP067420.1"/>
</dbReference>
<keyword evidence="2" id="KW-0238">DNA-binding</keyword>
<dbReference type="CDD" id="cd07377">
    <property type="entry name" value="WHTH_GntR"/>
    <property type="match status" value="1"/>
</dbReference>
<sequence>MNLDRGAGIALWRQIAEELHGDIERGTFPPGSRLATEEELAARFGVNRHTVRRACALLQDQGLVRIEQGRGTFVQEGVIDYPLTERTRFSENIRRQARTPSGEVLRATVLPADAATARALGLAVGDPVSLVELLSLADGQPIGIAAHYFAEARFPDLIATYNEAGRITETLRRLGVPDYTRKTTRVTARLPDSYEMRHLKIARTTPVLVTEAVNIDPAGRPLEFGVARFAGNRVQVVVDG</sequence>
<dbReference type="SUPFAM" id="SSF46785">
    <property type="entry name" value="Winged helix' DNA-binding domain"/>
    <property type="match status" value="1"/>
</dbReference>
<dbReference type="PANTHER" id="PTHR44846">
    <property type="entry name" value="MANNOSYL-D-GLYCERATE TRANSPORT/METABOLISM SYSTEM REPRESSOR MNGR-RELATED"/>
    <property type="match status" value="1"/>
</dbReference>
<dbReference type="Gene3D" id="1.10.10.10">
    <property type="entry name" value="Winged helix-like DNA-binding domain superfamily/Winged helix DNA-binding domain"/>
    <property type="match status" value="1"/>
</dbReference>
<accession>A0ABX7B602</accession>
<evidence type="ECO:0000256" key="2">
    <source>
        <dbReference type="ARBA" id="ARBA00023125"/>
    </source>
</evidence>
<proteinExistence type="predicted"/>
<dbReference type="SUPFAM" id="SSF64288">
    <property type="entry name" value="Chorismate lyase-like"/>
    <property type="match status" value="1"/>
</dbReference>
<dbReference type="PANTHER" id="PTHR44846:SF1">
    <property type="entry name" value="MANNOSYL-D-GLYCERATE TRANSPORT_METABOLISM SYSTEM REPRESSOR MNGR-RELATED"/>
    <property type="match status" value="1"/>
</dbReference>
<evidence type="ECO:0000256" key="1">
    <source>
        <dbReference type="ARBA" id="ARBA00023015"/>
    </source>
</evidence>
<dbReference type="PRINTS" id="PR00035">
    <property type="entry name" value="HTHGNTR"/>
</dbReference>
<dbReference type="InterPro" id="IPR036388">
    <property type="entry name" value="WH-like_DNA-bd_sf"/>
</dbReference>
<dbReference type="NCBIfam" id="TIGR02325">
    <property type="entry name" value="C_P_lyase_phnF"/>
    <property type="match status" value="1"/>
</dbReference>
<dbReference type="PROSITE" id="PS50949">
    <property type="entry name" value="HTH_GNTR"/>
    <property type="match status" value="1"/>
</dbReference>
<dbReference type="Pfam" id="PF07702">
    <property type="entry name" value="UTRA"/>
    <property type="match status" value="1"/>
</dbReference>
<dbReference type="SMART" id="SM00866">
    <property type="entry name" value="UTRA"/>
    <property type="match status" value="1"/>
</dbReference>
<dbReference type="InterPro" id="IPR012702">
    <property type="entry name" value="CP_lyase_PhnF"/>
</dbReference>
<dbReference type="InterPro" id="IPR028978">
    <property type="entry name" value="Chorismate_lyase_/UTRA_dom_sf"/>
</dbReference>
<evidence type="ECO:0000313" key="6">
    <source>
        <dbReference type="Proteomes" id="UP000595197"/>
    </source>
</evidence>
<dbReference type="Gene3D" id="3.40.1410.10">
    <property type="entry name" value="Chorismate lyase-like"/>
    <property type="match status" value="1"/>
</dbReference>
<keyword evidence="6" id="KW-1185">Reference proteome</keyword>
<dbReference type="Proteomes" id="UP000595197">
    <property type="component" value="Chromosome"/>
</dbReference>
<evidence type="ECO:0000259" key="4">
    <source>
        <dbReference type="PROSITE" id="PS50949"/>
    </source>
</evidence>
<gene>
    <name evidence="5" type="primary">phnF</name>
    <name evidence="5" type="ORF">IGS68_00395</name>
</gene>
<protein>
    <submittedName>
        <fullName evidence="5">Phosphonate metabolism transcriptional regulator PhnF</fullName>
    </submittedName>
</protein>
<keyword evidence="1" id="KW-0805">Transcription regulation</keyword>
<evidence type="ECO:0000313" key="5">
    <source>
        <dbReference type="EMBL" id="QQP89786.1"/>
    </source>
</evidence>
<name>A0ABX7B602_9PROT</name>